<evidence type="ECO:0000313" key="2">
    <source>
        <dbReference type="EMBL" id="ANU28023.1"/>
    </source>
</evidence>
<sequence length="151" mass="17171">MRFLMTIIIFLIFFSFAGIGVYVVGPDLSAERFVLEATEKLKDSGQMEKIVEYVENDPQMIQYIEKAEISEQQQAPEKSQSQQSLPFQTTEDAANTLVKKVGFTKLVKMKSQVEKGTMSTEDVIDKLEEELTEDELLALKVIVLKELSKQQ</sequence>
<keyword evidence="1" id="KW-0812">Transmembrane</keyword>
<protein>
    <recommendedName>
        <fullName evidence="4">Phenylalanyl-tRNA synthetase subunit beta</fullName>
    </recommendedName>
</protein>
<dbReference type="AlphaFoldDB" id="A0A1B1S4A8"/>
<dbReference type="OrthoDB" id="2427603at2"/>
<feature type="transmembrane region" description="Helical" evidence="1">
    <location>
        <begin position="7"/>
        <end position="25"/>
    </location>
</feature>
<accession>A0A1B1S4A8</accession>
<proteinExistence type="predicted"/>
<gene>
    <name evidence="2" type="ORF">I858_013605</name>
</gene>
<dbReference type="EMBL" id="CP016540">
    <property type="protein sequence ID" value="ANU28023.1"/>
    <property type="molecule type" value="Genomic_DNA"/>
</dbReference>
<evidence type="ECO:0008006" key="4">
    <source>
        <dbReference type="Google" id="ProtNLM"/>
    </source>
</evidence>
<keyword evidence="1" id="KW-0472">Membrane</keyword>
<dbReference type="STRING" id="1302659.I858_013605"/>
<dbReference type="Proteomes" id="UP000053354">
    <property type="component" value="Chromosome"/>
</dbReference>
<evidence type="ECO:0000313" key="3">
    <source>
        <dbReference type="Proteomes" id="UP000053354"/>
    </source>
</evidence>
<name>A0A1B1S4A8_9BACL</name>
<keyword evidence="3" id="KW-1185">Reference proteome</keyword>
<keyword evidence="1" id="KW-1133">Transmembrane helix</keyword>
<reference evidence="2" key="1">
    <citation type="submission" date="2016-10" db="EMBL/GenBank/DDBJ databases">
        <authorList>
            <person name="See-Too W.S."/>
        </authorList>
    </citation>
    <scope>NUCLEOTIDE SEQUENCE</scope>
    <source>
        <strain evidence="2">L10.15</strain>
    </source>
</reference>
<evidence type="ECO:0000256" key="1">
    <source>
        <dbReference type="SAM" id="Phobius"/>
    </source>
</evidence>
<dbReference type="KEGG" id="pll:I858_013605"/>
<organism evidence="2 3">
    <name type="scientific">Planococcus versutus</name>
    <dbReference type="NCBI Taxonomy" id="1302659"/>
    <lineage>
        <taxon>Bacteria</taxon>
        <taxon>Bacillati</taxon>
        <taxon>Bacillota</taxon>
        <taxon>Bacilli</taxon>
        <taxon>Bacillales</taxon>
        <taxon>Caryophanaceae</taxon>
        <taxon>Planococcus</taxon>
    </lineage>
</organism>
<dbReference type="RefSeq" id="WP_049693229.1">
    <property type="nucleotide sequence ID" value="NZ_CP016540.2"/>
</dbReference>